<proteinExistence type="predicted"/>
<dbReference type="RefSeq" id="WP_164490821.1">
    <property type="nucleotide sequence ID" value="NZ_JAAKZH010000005.1"/>
</dbReference>
<name>A0A6M1RV28_9HYPH</name>
<organism evidence="1 2">
    <name type="scientific">Rhizobium daejeonense</name>
    <dbReference type="NCBI Taxonomy" id="240521"/>
    <lineage>
        <taxon>Bacteria</taxon>
        <taxon>Pseudomonadati</taxon>
        <taxon>Pseudomonadota</taxon>
        <taxon>Alphaproteobacteria</taxon>
        <taxon>Hyphomicrobiales</taxon>
        <taxon>Rhizobiaceae</taxon>
        <taxon>Rhizobium/Agrobacterium group</taxon>
        <taxon>Rhizobium</taxon>
    </lineage>
</organism>
<evidence type="ECO:0000313" key="1">
    <source>
        <dbReference type="EMBL" id="NGO65574.1"/>
    </source>
</evidence>
<evidence type="ECO:0000313" key="2">
    <source>
        <dbReference type="Proteomes" id="UP000477849"/>
    </source>
</evidence>
<gene>
    <name evidence="1" type="ORF">G6N76_18035</name>
</gene>
<dbReference type="Proteomes" id="UP000477849">
    <property type="component" value="Unassembled WGS sequence"/>
</dbReference>
<comment type="caution">
    <text evidence="1">The sequence shown here is derived from an EMBL/GenBank/DDBJ whole genome shotgun (WGS) entry which is preliminary data.</text>
</comment>
<dbReference type="AlphaFoldDB" id="A0A6M1RV28"/>
<reference evidence="1 2" key="1">
    <citation type="submission" date="2020-02" db="EMBL/GenBank/DDBJ databases">
        <title>Genome sequence of the type strain CCBAU10050 of Rhizobium daejeonense.</title>
        <authorList>
            <person name="Gao J."/>
            <person name="Sun J."/>
        </authorList>
    </citation>
    <scope>NUCLEOTIDE SEQUENCE [LARGE SCALE GENOMIC DNA]</scope>
    <source>
        <strain evidence="1 2">CCBAU10050</strain>
    </source>
</reference>
<protein>
    <submittedName>
        <fullName evidence="1">Uncharacterized protein</fullName>
    </submittedName>
</protein>
<dbReference type="EMBL" id="JAAKZH010000005">
    <property type="protein sequence ID" value="NGO65574.1"/>
    <property type="molecule type" value="Genomic_DNA"/>
</dbReference>
<sequence>MNEDSFGSGVCFDFRSSQSFAGRAIPVRNSVNLTFTNGKEAVAQYARGRRSLGPVQPEPVALPFISTTEEFR</sequence>
<accession>A0A6M1RV28</accession>
<keyword evidence="2" id="KW-1185">Reference proteome</keyword>